<comment type="caution">
    <text evidence="9">The sequence shown here is derived from an EMBL/GenBank/DDBJ whole genome shotgun (WGS) entry which is preliminary data.</text>
</comment>
<evidence type="ECO:0000313" key="10">
    <source>
        <dbReference type="Proteomes" id="UP001165393"/>
    </source>
</evidence>
<evidence type="ECO:0000256" key="6">
    <source>
        <dbReference type="ARBA" id="ARBA00023163"/>
    </source>
</evidence>
<evidence type="ECO:0000313" key="9">
    <source>
        <dbReference type="EMBL" id="MCM2680361.1"/>
    </source>
</evidence>
<proteinExistence type="inferred from homology"/>
<feature type="binding site" evidence="7">
    <location>
        <position position="144"/>
    </location>
    <ligand>
        <name>Zn(2+)</name>
        <dbReference type="ChEBI" id="CHEBI:29105"/>
    </ligand>
</feature>
<evidence type="ECO:0000256" key="5">
    <source>
        <dbReference type="ARBA" id="ARBA00023125"/>
    </source>
</evidence>
<sequence>MDVKRRLNSASQKCQSAGVKFTDKRASVLAILLASEHPLSAYELVAQYNRVHDTSMQPMSVYRILDLFVELELVHKLASSNKYVACFHLSCDHNHGEQFFLVCKSCGASHEVGMTDALMEQIKGSAEAASFQLLQSQFELSGLCQNCQAKVES</sequence>
<keyword evidence="3 7" id="KW-0862">Zinc</keyword>
<dbReference type="InterPro" id="IPR036390">
    <property type="entry name" value="WH_DNA-bd_sf"/>
</dbReference>
<dbReference type="GO" id="GO:0003700">
    <property type="term" value="F:DNA-binding transcription factor activity"/>
    <property type="evidence" value="ECO:0007669"/>
    <property type="project" value="InterPro"/>
</dbReference>
<dbReference type="RefSeq" id="WP_251261790.1">
    <property type="nucleotide sequence ID" value="NZ_JAMQGP010000006.1"/>
</dbReference>
<keyword evidence="2" id="KW-0678">Repressor</keyword>
<comment type="similarity">
    <text evidence="1">Belongs to the Fur family.</text>
</comment>
<keyword evidence="5" id="KW-0238">DNA-binding</keyword>
<evidence type="ECO:0000256" key="7">
    <source>
        <dbReference type="PIRSR" id="PIRSR602481-1"/>
    </source>
</evidence>
<feature type="binding site" evidence="8">
    <location>
        <position position="120"/>
    </location>
    <ligand>
        <name>Fe cation</name>
        <dbReference type="ChEBI" id="CHEBI:24875"/>
    </ligand>
</feature>
<organism evidence="9 10">
    <name type="scientific">Echinimonas agarilytica</name>
    <dbReference type="NCBI Taxonomy" id="1215918"/>
    <lineage>
        <taxon>Bacteria</taxon>
        <taxon>Pseudomonadati</taxon>
        <taxon>Pseudomonadota</taxon>
        <taxon>Gammaproteobacteria</taxon>
        <taxon>Alteromonadales</taxon>
        <taxon>Echinimonadaceae</taxon>
        <taxon>Echinimonas</taxon>
    </lineage>
</organism>
<dbReference type="InterPro" id="IPR043135">
    <property type="entry name" value="Fur_C"/>
</dbReference>
<reference evidence="9 10" key="1">
    <citation type="journal article" date="2013" name="Antonie Van Leeuwenhoek">
        <title>Echinimonas agarilytica gen. nov., sp. nov., a new gammaproteobacterium isolated from the sea urchin Strongylocentrotus intermedius.</title>
        <authorList>
            <person name="Nedashkovskaya O.I."/>
            <person name="Stenkova A.M."/>
            <person name="Zhukova N.V."/>
            <person name="Van Trappen S."/>
            <person name="Lee J.S."/>
            <person name="Kim S.B."/>
        </authorList>
    </citation>
    <scope>NUCLEOTIDE SEQUENCE [LARGE SCALE GENOMIC DNA]</scope>
    <source>
        <strain evidence="9 10">KMM 6351</strain>
    </source>
</reference>
<feature type="binding site" evidence="7">
    <location>
        <position position="103"/>
    </location>
    <ligand>
        <name>Zn(2+)</name>
        <dbReference type="ChEBI" id="CHEBI:29105"/>
    </ligand>
</feature>
<dbReference type="GO" id="GO:0005829">
    <property type="term" value="C:cytosol"/>
    <property type="evidence" value="ECO:0007669"/>
    <property type="project" value="TreeGrafter"/>
</dbReference>
<keyword evidence="4" id="KW-0805">Transcription regulation</keyword>
<evidence type="ECO:0000256" key="4">
    <source>
        <dbReference type="ARBA" id="ARBA00023015"/>
    </source>
</evidence>
<evidence type="ECO:0000256" key="3">
    <source>
        <dbReference type="ARBA" id="ARBA00022833"/>
    </source>
</evidence>
<keyword evidence="8" id="KW-0408">Iron</keyword>
<feature type="binding site" evidence="7">
    <location>
        <position position="106"/>
    </location>
    <ligand>
        <name>Zn(2+)</name>
        <dbReference type="ChEBI" id="CHEBI:29105"/>
    </ligand>
</feature>
<dbReference type="AlphaFoldDB" id="A0AA41W8P0"/>
<protein>
    <submittedName>
        <fullName evidence="9">Transcriptional repressor</fullName>
    </submittedName>
</protein>
<dbReference type="Pfam" id="PF01475">
    <property type="entry name" value="FUR"/>
    <property type="match status" value="1"/>
</dbReference>
<evidence type="ECO:0000256" key="2">
    <source>
        <dbReference type="ARBA" id="ARBA00022491"/>
    </source>
</evidence>
<evidence type="ECO:0000256" key="8">
    <source>
        <dbReference type="PIRSR" id="PIRSR602481-2"/>
    </source>
</evidence>
<feature type="binding site" evidence="7">
    <location>
        <position position="147"/>
    </location>
    <ligand>
        <name>Zn(2+)</name>
        <dbReference type="ChEBI" id="CHEBI:29105"/>
    </ligand>
</feature>
<dbReference type="EMBL" id="JAMQGP010000006">
    <property type="protein sequence ID" value="MCM2680361.1"/>
    <property type="molecule type" value="Genomic_DNA"/>
</dbReference>
<keyword evidence="10" id="KW-1185">Reference proteome</keyword>
<dbReference type="GO" id="GO:0045892">
    <property type="term" value="P:negative regulation of DNA-templated transcription"/>
    <property type="evidence" value="ECO:0007669"/>
    <property type="project" value="TreeGrafter"/>
</dbReference>
<evidence type="ECO:0000256" key="1">
    <source>
        <dbReference type="ARBA" id="ARBA00007957"/>
    </source>
</evidence>
<keyword evidence="7" id="KW-0479">Metal-binding</keyword>
<dbReference type="InterPro" id="IPR036388">
    <property type="entry name" value="WH-like_DNA-bd_sf"/>
</dbReference>
<dbReference type="GO" id="GO:1900376">
    <property type="term" value="P:regulation of secondary metabolite biosynthetic process"/>
    <property type="evidence" value="ECO:0007669"/>
    <property type="project" value="TreeGrafter"/>
</dbReference>
<dbReference type="GO" id="GO:0000976">
    <property type="term" value="F:transcription cis-regulatory region binding"/>
    <property type="evidence" value="ECO:0007669"/>
    <property type="project" value="TreeGrafter"/>
</dbReference>
<name>A0AA41W8P0_9GAMM</name>
<dbReference type="InterPro" id="IPR002481">
    <property type="entry name" value="FUR"/>
</dbReference>
<dbReference type="SUPFAM" id="SSF46785">
    <property type="entry name" value="Winged helix' DNA-binding domain"/>
    <property type="match status" value="1"/>
</dbReference>
<dbReference type="Proteomes" id="UP001165393">
    <property type="component" value="Unassembled WGS sequence"/>
</dbReference>
<accession>A0AA41W8P0</accession>
<dbReference type="GO" id="GO:0008270">
    <property type="term" value="F:zinc ion binding"/>
    <property type="evidence" value="ECO:0007669"/>
    <property type="project" value="TreeGrafter"/>
</dbReference>
<dbReference type="Gene3D" id="3.30.1490.190">
    <property type="match status" value="1"/>
</dbReference>
<dbReference type="PANTHER" id="PTHR33202">
    <property type="entry name" value="ZINC UPTAKE REGULATION PROTEIN"/>
    <property type="match status" value="1"/>
</dbReference>
<comment type="cofactor">
    <cofactor evidence="7">
        <name>Zn(2+)</name>
        <dbReference type="ChEBI" id="CHEBI:29105"/>
    </cofactor>
    <text evidence="7">Binds 1 zinc ion per subunit.</text>
</comment>
<dbReference type="PANTHER" id="PTHR33202:SF6">
    <property type="entry name" value="ZINC UPTAKE REGULATION PROTEIN"/>
    <property type="match status" value="1"/>
</dbReference>
<comment type="cofactor">
    <cofactor evidence="8">
        <name>Mn(2+)</name>
        <dbReference type="ChEBI" id="CHEBI:29035"/>
    </cofactor>
    <cofactor evidence="8">
        <name>Fe(2+)</name>
        <dbReference type="ChEBI" id="CHEBI:29033"/>
    </cofactor>
    <text evidence="8">Binds 1 Mn(2+) or Fe(2+) ion per subunit.</text>
</comment>
<keyword evidence="6" id="KW-0804">Transcription</keyword>
<dbReference type="Gene3D" id="1.10.10.10">
    <property type="entry name" value="Winged helix-like DNA-binding domain superfamily/Winged helix DNA-binding domain"/>
    <property type="match status" value="1"/>
</dbReference>
<gene>
    <name evidence="9" type="ORF">NAF29_11855</name>
</gene>